<evidence type="ECO:0000256" key="2">
    <source>
        <dbReference type="SAM" id="SignalP"/>
    </source>
</evidence>
<keyword evidence="2" id="KW-0732">Signal</keyword>
<gene>
    <name evidence="3" type="ORF">SNE40_017988</name>
</gene>
<keyword evidence="4" id="KW-1185">Reference proteome</keyword>
<dbReference type="Gene3D" id="1.10.3730.20">
    <property type="match status" value="1"/>
</dbReference>
<dbReference type="EMBL" id="JAZGQO010000011">
    <property type="protein sequence ID" value="KAK6174775.1"/>
    <property type="molecule type" value="Genomic_DNA"/>
</dbReference>
<comment type="caution">
    <text evidence="3">The sequence shown here is derived from an EMBL/GenBank/DDBJ whole genome shotgun (WGS) entry which is preliminary data.</text>
</comment>
<dbReference type="AlphaFoldDB" id="A0AAN8JDB5"/>
<feature type="transmembrane region" description="Helical" evidence="1">
    <location>
        <begin position="90"/>
        <end position="110"/>
    </location>
</feature>
<feature type="transmembrane region" description="Helical" evidence="1">
    <location>
        <begin position="57"/>
        <end position="78"/>
    </location>
</feature>
<evidence type="ECO:0000313" key="4">
    <source>
        <dbReference type="Proteomes" id="UP001347796"/>
    </source>
</evidence>
<evidence type="ECO:0000256" key="1">
    <source>
        <dbReference type="SAM" id="Phobius"/>
    </source>
</evidence>
<dbReference type="Proteomes" id="UP001347796">
    <property type="component" value="Unassembled WGS sequence"/>
</dbReference>
<protein>
    <recommendedName>
        <fullName evidence="5">EamA domain-containing protein</fullName>
    </recommendedName>
</protein>
<dbReference type="InterPro" id="IPR039632">
    <property type="entry name" value="TMEM42"/>
</dbReference>
<dbReference type="PANTHER" id="PTHR31965">
    <property type="entry name" value="TRANSMEMBRANE PROTEIN 42"/>
    <property type="match status" value="1"/>
</dbReference>
<keyword evidence="1" id="KW-0472">Membrane</keyword>
<evidence type="ECO:0000313" key="3">
    <source>
        <dbReference type="EMBL" id="KAK6174775.1"/>
    </source>
</evidence>
<evidence type="ECO:0008006" key="5">
    <source>
        <dbReference type="Google" id="ProtNLM"/>
    </source>
</evidence>
<dbReference type="PANTHER" id="PTHR31965:SF1">
    <property type="entry name" value="TRANSMEMBRANE PROTEIN 42"/>
    <property type="match status" value="1"/>
</dbReference>
<accession>A0AAN8JDB5</accession>
<keyword evidence="1" id="KW-1133">Transmembrane helix</keyword>
<dbReference type="InterPro" id="IPR037185">
    <property type="entry name" value="EmrE-like"/>
</dbReference>
<name>A0AAN8JDB5_PATCE</name>
<dbReference type="SUPFAM" id="SSF103481">
    <property type="entry name" value="Multidrug resistance efflux transporter EmrE"/>
    <property type="match status" value="1"/>
</dbReference>
<feature type="chain" id="PRO_5042831273" description="EamA domain-containing protein" evidence="2">
    <location>
        <begin position="20"/>
        <end position="145"/>
    </location>
</feature>
<reference evidence="3 4" key="1">
    <citation type="submission" date="2024-01" db="EMBL/GenBank/DDBJ databases">
        <title>The genome of the rayed Mediterranean limpet Patella caerulea (Linnaeus, 1758).</title>
        <authorList>
            <person name="Anh-Thu Weber A."/>
            <person name="Halstead-Nussloch G."/>
        </authorList>
    </citation>
    <scope>NUCLEOTIDE SEQUENCE [LARGE SCALE GENOMIC DNA]</scope>
    <source>
        <strain evidence="3">AATW-2023a</strain>
        <tissue evidence="3">Whole specimen</tissue>
    </source>
</reference>
<feature type="transmembrane region" description="Helical" evidence="1">
    <location>
        <begin position="116"/>
        <end position="133"/>
    </location>
</feature>
<proteinExistence type="predicted"/>
<organism evidence="3 4">
    <name type="scientific">Patella caerulea</name>
    <name type="common">Rayed Mediterranean limpet</name>
    <dbReference type="NCBI Taxonomy" id="87958"/>
    <lineage>
        <taxon>Eukaryota</taxon>
        <taxon>Metazoa</taxon>
        <taxon>Spiralia</taxon>
        <taxon>Lophotrochozoa</taxon>
        <taxon>Mollusca</taxon>
        <taxon>Gastropoda</taxon>
        <taxon>Patellogastropoda</taxon>
        <taxon>Patelloidea</taxon>
        <taxon>Patellidae</taxon>
        <taxon>Patella</taxon>
    </lineage>
</organism>
<sequence>MADIKSKGILLSLSAGTMAALASVSAKLATSSEADKLSKFILLIDDSKPIEQDSVTLVIRVISVCGIFLCNALMWTLFTKSLQHLPSLHATITNTAANFLVSAIIGKVLFGEVLELLWWIGSLFILLGLLLIHRGTQIDDQKKHL</sequence>
<keyword evidence="1" id="KW-0812">Transmembrane</keyword>
<feature type="signal peptide" evidence="2">
    <location>
        <begin position="1"/>
        <end position="19"/>
    </location>
</feature>